<proteinExistence type="inferred from homology"/>
<evidence type="ECO:0000256" key="2">
    <source>
        <dbReference type="ARBA" id="ARBA00005336"/>
    </source>
</evidence>
<dbReference type="NCBIfam" id="NF003740">
    <property type="entry name" value="PRK05337.1"/>
    <property type="match status" value="1"/>
</dbReference>
<dbReference type="RefSeq" id="WP_380713070.1">
    <property type="nucleotide sequence ID" value="NZ_JBHUML010000002.1"/>
</dbReference>
<evidence type="ECO:0000256" key="6">
    <source>
        <dbReference type="SAM" id="MobiDB-lite"/>
    </source>
</evidence>
<feature type="region of interest" description="Disordered" evidence="6">
    <location>
        <begin position="20"/>
        <end position="47"/>
    </location>
</feature>
<dbReference type="SUPFAM" id="SSF51445">
    <property type="entry name" value="(Trans)glycosidases"/>
    <property type="match status" value="1"/>
</dbReference>
<comment type="similarity">
    <text evidence="2">Belongs to the glycosyl hydrolase 3 family.</text>
</comment>
<dbReference type="InterPro" id="IPR017853">
    <property type="entry name" value="GH"/>
</dbReference>
<evidence type="ECO:0000256" key="5">
    <source>
        <dbReference type="ARBA" id="ARBA00023295"/>
    </source>
</evidence>
<evidence type="ECO:0000259" key="8">
    <source>
        <dbReference type="Pfam" id="PF00933"/>
    </source>
</evidence>
<keyword evidence="5 9" id="KW-0326">Glycosidase</keyword>
<name>A0ABW5T1I2_9BACI</name>
<dbReference type="EMBL" id="JBHUML010000002">
    <property type="protein sequence ID" value="MFD2705843.1"/>
    <property type="molecule type" value="Genomic_DNA"/>
</dbReference>
<reference evidence="10" key="1">
    <citation type="journal article" date="2019" name="Int. J. Syst. Evol. Microbiol.">
        <title>The Global Catalogue of Microorganisms (GCM) 10K type strain sequencing project: providing services to taxonomists for standard genome sequencing and annotation.</title>
        <authorList>
            <consortium name="The Broad Institute Genomics Platform"/>
            <consortium name="The Broad Institute Genome Sequencing Center for Infectious Disease"/>
            <person name="Wu L."/>
            <person name="Ma J."/>
        </authorList>
    </citation>
    <scope>NUCLEOTIDE SEQUENCE [LARGE SCALE GENOMIC DNA]</scope>
    <source>
        <strain evidence="10">KCTC 33792</strain>
    </source>
</reference>
<feature type="signal peptide" evidence="7">
    <location>
        <begin position="1"/>
        <end position="16"/>
    </location>
</feature>
<evidence type="ECO:0000256" key="3">
    <source>
        <dbReference type="ARBA" id="ARBA00012663"/>
    </source>
</evidence>
<evidence type="ECO:0000313" key="9">
    <source>
        <dbReference type="EMBL" id="MFD2705843.1"/>
    </source>
</evidence>
<dbReference type="InterPro" id="IPR019800">
    <property type="entry name" value="Glyco_hydro_3_AS"/>
</dbReference>
<evidence type="ECO:0000256" key="1">
    <source>
        <dbReference type="ARBA" id="ARBA00001231"/>
    </source>
</evidence>
<dbReference type="EC" id="3.2.1.52" evidence="3"/>
<comment type="catalytic activity">
    <reaction evidence="1">
        <text>Hydrolysis of terminal non-reducing N-acetyl-D-hexosamine residues in N-acetyl-beta-D-hexosaminides.</text>
        <dbReference type="EC" id="3.2.1.52"/>
    </reaction>
</comment>
<dbReference type="InterPro" id="IPR036962">
    <property type="entry name" value="Glyco_hydro_3_N_sf"/>
</dbReference>
<evidence type="ECO:0000256" key="4">
    <source>
        <dbReference type="ARBA" id="ARBA00022801"/>
    </source>
</evidence>
<feature type="domain" description="Glycoside hydrolase family 3 N-terminal" evidence="8">
    <location>
        <begin position="55"/>
        <end position="377"/>
    </location>
</feature>
<keyword evidence="7" id="KW-0732">Signal</keyword>
<keyword evidence="4 9" id="KW-0378">Hydrolase</keyword>
<organism evidence="9 10">
    <name type="scientific">Salibacterium lacus</name>
    <dbReference type="NCBI Taxonomy" id="1898109"/>
    <lineage>
        <taxon>Bacteria</taxon>
        <taxon>Bacillati</taxon>
        <taxon>Bacillota</taxon>
        <taxon>Bacilli</taxon>
        <taxon>Bacillales</taxon>
        <taxon>Bacillaceae</taxon>
    </lineage>
</organism>
<dbReference type="PROSITE" id="PS00775">
    <property type="entry name" value="GLYCOSYL_HYDROL_F3"/>
    <property type="match status" value="1"/>
</dbReference>
<protein>
    <recommendedName>
        <fullName evidence="3">beta-N-acetylhexosaminidase</fullName>
        <ecNumber evidence="3">3.2.1.52</ecNumber>
    </recommendedName>
</protein>
<dbReference type="PROSITE" id="PS51257">
    <property type="entry name" value="PROKAR_LIPOPROTEIN"/>
    <property type="match status" value="1"/>
</dbReference>
<evidence type="ECO:0000313" key="10">
    <source>
        <dbReference type="Proteomes" id="UP001597520"/>
    </source>
</evidence>
<keyword evidence="10" id="KW-1185">Reference proteome</keyword>
<evidence type="ECO:0000256" key="7">
    <source>
        <dbReference type="SAM" id="SignalP"/>
    </source>
</evidence>
<dbReference type="GO" id="GO:0004563">
    <property type="term" value="F:beta-N-acetylhexosaminidase activity"/>
    <property type="evidence" value="ECO:0007669"/>
    <property type="project" value="UniProtKB-EC"/>
</dbReference>
<dbReference type="Proteomes" id="UP001597520">
    <property type="component" value="Unassembled WGS sequence"/>
</dbReference>
<dbReference type="Pfam" id="PF00933">
    <property type="entry name" value="Glyco_hydro_3"/>
    <property type="match status" value="1"/>
</dbReference>
<dbReference type="PANTHER" id="PTHR30480:SF13">
    <property type="entry name" value="BETA-HEXOSAMINIDASE"/>
    <property type="match status" value="1"/>
</dbReference>
<sequence>MKRWLCLTFLAAAVLAGCNQESHPPSEEQPSKTGTEQNVQKEKPDPVERKVKNMTIEEKVSQMLYIGLQGTSLSTDEKSMIQAGAGGIFLLGGNIENETQLEQYMTDIKEADAETEIPLFLGVDEEGGRVSRIPDTIENIPAAAIVGRSADEGTAGEVGRLLAEKVKRFGFNMDFAPVLDVNSNPDNPVIGDRSFGSSPETVSRLGTAVMQGMKEENIIPVVKHFPGHGDTSTDSHVQLPVVDKTKEEVENMELLPFQQAVEEGADMVMTGHLLFPAVDEEYPASMSEEVITGMLREDMNFDGVVVTDDMTMGAIANQYGMAEAAVQSVKAGADMVMTADAGGGTFEEIQNAMLQAVENGELTEERINKSMTRILRLKEDFSLDSPSPATVDKEALNTSIRNVVNRLD</sequence>
<dbReference type="PANTHER" id="PTHR30480">
    <property type="entry name" value="BETA-HEXOSAMINIDASE-RELATED"/>
    <property type="match status" value="1"/>
</dbReference>
<comment type="caution">
    <text evidence="9">The sequence shown here is derived from an EMBL/GenBank/DDBJ whole genome shotgun (WGS) entry which is preliminary data.</text>
</comment>
<feature type="chain" id="PRO_5045655305" description="beta-N-acetylhexosaminidase" evidence="7">
    <location>
        <begin position="17"/>
        <end position="408"/>
    </location>
</feature>
<dbReference type="Gene3D" id="3.20.20.300">
    <property type="entry name" value="Glycoside hydrolase, family 3, N-terminal domain"/>
    <property type="match status" value="1"/>
</dbReference>
<gene>
    <name evidence="9" type="primary">nagZ</name>
    <name evidence="9" type="ORF">ACFSUB_10190</name>
</gene>
<dbReference type="InterPro" id="IPR050226">
    <property type="entry name" value="NagZ_Beta-hexosaminidase"/>
</dbReference>
<accession>A0ABW5T1I2</accession>
<dbReference type="InterPro" id="IPR001764">
    <property type="entry name" value="Glyco_hydro_3_N"/>
</dbReference>